<dbReference type="SUPFAM" id="SSF57302">
    <property type="entry name" value="Snake toxin-like"/>
    <property type="match status" value="1"/>
</dbReference>
<keyword evidence="2" id="KW-1185">Reference proteome</keyword>
<dbReference type="EnsemblMetazoa" id="PPA35256.1">
    <property type="protein sequence ID" value="PPA35256.1"/>
    <property type="gene ID" value="WBGene00273625"/>
</dbReference>
<organism evidence="1 2">
    <name type="scientific">Pristionchus pacificus</name>
    <name type="common">Parasitic nematode worm</name>
    <dbReference type="NCBI Taxonomy" id="54126"/>
    <lineage>
        <taxon>Eukaryota</taxon>
        <taxon>Metazoa</taxon>
        <taxon>Ecdysozoa</taxon>
        <taxon>Nematoda</taxon>
        <taxon>Chromadorea</taxon>
        <taxon>Rhabditida</taxon>
        <taxon>Rhabditina</taxon>
        <taxon>Diplogasteromorpha</taxon>
        <taxon>Diplogasteroidea</taxon>
        <taxon>Neodiplogasteridae</taxon>
        <taxon>Pristionchus</taxon>
    </lineage>
</organism>
<accession>A0A454Y0K1</accession>
<gene>
    <name evidence="1" type="primary">WBGene00273625</name>
</gene>
<sequence length="156" mass="16118">MHLLPGVLIALALLPLSSGLQCHTEEIADGIVVKARRKGHCNDSVAFCLVLDVPKVNTTVRGCELPGTCTAAGCSPLMLQGLRGSQCCCNEDLCNDNDIDVMRSATFAPMTTTTEAAEGDWDANFGAEDAAHSSSAACPTILISLAAVAAVIDALS</sequence>
<name>A0A454Y0K1_PRIPA</name>
<protein>
    <submittedName>
        <fullName evidence="1">Uncharacterized protein</fullName>
    </submittedName>
</protein>
<reference evidence="1" key="2">
    <citation type="submission" date="2022-06" db="UniProtKB">
        <authorList>
            <consortium name="EnsemblMetazoa"/>
        </authorList>
    </citation>
    <scope>IDENTIFICATION</scope>
    <source>
        <strain evidence="1">PS312</strain>
    </source>
</reference>
<reference evidence="2" key="1">
    <citation type="journal article" date="2008" name="Nat. Genet.">
        <title>The Pristionchus pacificus genome provides a unique perspective on nematode lifestyle and parasitism.</title>
        <authorList>
            <person name="Dieterich C."/>
            <person name="Clifton S.W."/>
            <person name="Schuster L.N."/>
            <person name="Chinwalla A."/>
            <person name="Delehaunty K."/>
            <person name="Dinkelacker I."/>
            <person name="Fulton L."/>
            <person name="Fulton R."/>
            <person name="Godfrey J."/>
            <person name="Minx P."/>
            <person name="Mitreva M."/>
            <person name="Roeseler W."/>
            <person name="Tian H."/>
            <person name="Witte H."/>
            <person name="Yang S.P."/>
            <person name="Wilson R.K."/>
            <person name="Sommer R.J."/>
        </authorList>
    </citation>
    <scope>NUCLEOTIDE SEQUENCE [LARGE SCALE GENOMIC DNA]</scope>
    <source>
        <strain evidence="2">PS312</strain>
    </source>
</reference>
<dbReference type="InterPro" id="IPR045860">
    <property type="entry name" value="Snake_toxin-like_sf"/>
</dbReference>
<dbReference type="AlphaFoldDB" id="A0A454Y0K1"/>
<dbReference type="Proteomes" id="UP000005239">
    <property type="component" value="Unassembled WGS sequence"/>
</dbReference>
<evidence type="ECO:0000313" key="1">
    <source>
        <dbReference type="EnsemblMetazoa" id="PPA35256.1"/>
    </source>
</evidence>
<dbReference type="PANTHER" id="PTHR34721:SF3">
    <property type="entry name" value="ACTIVIN_RECP DOMAIN-CONTAINING PROTEIN-RELATED"/>
    <property type="match status" value="1"/>
</dbReference>
<accession>A0A8R1YNH7</accession>
<proteinExistence type="predicted"/>
<dbReference type="CDD" id="cd00117">
    <property type="entry name" value="TFP"/>
    <property type="match status" value="1"/>
</dbReference>
<evidence type="ECO:0000313" key="2">
    <source>
        <dbReference type="Proteomes" id="UP000005239"/>
    </source>
</evidence>
<dbReference type="PANTHER" id="PTHR34721">
    <property type="entry name" value="PROTEIN CBG09734"/>
    <property type="match status" value="1"/>
</dbReference>